<keyword evidence="3" id="KW-1185">Reference proteome</keyword>
<proteinExistence type="predicted"/>
<evidence type="ECO:0000256" key="1">
    <source>
        <dbReference type="SAM" id="MobiDB-lite"/>
    </source>
</evidence>
<dbReference type="AlphaFoldDB" id="A0A401L1X9"/>
<evidence type="ECO:0000313" key="2">
    <source>
        <dbReference type="EMBL" id="GCB25519.1"/>
    </source>
</evidence>
<protein>
    <submittedName>
        <fullName evidence="2">Uncharacterized protein</fullName>
    </submittedName>
</protein>
<comment type="caution">
    <text evidence="2">The sequence shown here is derived from an EMBL/GenBank/DDBJ whole genome shotgun (WGS) entry which is preliminary data.</text>
</comment>
<feature type="compositionally biased region" description="Basic and acidic residues" evidence="1">
    <location>
        <begin position="165"/>
        <end position="187"/>
    </location>
</feature>
<organism evidence="2 3">
    <name type="scientific">Aspergillus awamori</name>
    <name type="common">Black koji mold</name>
    <dbReference type="NCBI Taxonomy" id="105351"/>
    <lineage>
        <taxon>Eukaryota</taxon>
        <taxon>Fungi</taxon>
        <taxon>Dikarya</taxon>
        <taxon>Ascomycota</taxon>
        <taxon>Pezizomycotina</taxon>
        <taxon>Eurotiomycetes</taxon>
        <taxon>Eurotiomycetidae</taxon>
        <taxon>Eurotiales</taxon>
        <taxon>Aspergillaceae</taxon>
        <taxon>Aspergillus</taxon>
    </lineage>
</organism>
<dbReference type="EMBL" id="BDHI01000021">
    <property type="protein sequence ID" value="GCB25519.1"/>
    <property type="molecule type" value="Genomic_DNA"/>
</dbReference>
<evidence type="ECO:0000313" key="3">
    <source>
        <dbReference type="Proteomes" id="UP000286921"/>
    </source>
</evidence>
<accession>A0A401L1X9</accession>
<dbReference type="Proteomes" id="UP000286921">
    <property type="component" value="Unassembled WGS sequence"/>
</dbReference>
<sequence length="187" mass="20284">MSSEWQEIHILYLDPAICAGLCKRSSPTYFTFCDFTLAPHVQETLPGLDSRRGTGLSIMGSAPSPSNVAGEGSEIFNRAQTQNKRVSADQIPASGERHKTTPPPDLQDAIAARTSNPQETGPWPAQDSAQSHLDQHPHSFRASFRRSKPSSDAGDEATGPYTRRPSAEPRSDRTVDSGSEIDRPVPS</sequence>
<name>A0A401L1X9_ASPAW</name>
<gene>
    <name evidence="2" type="ORF">AAWM_08404</name>
</gene>
<feature type="region of interest" description="Disordered" evidence="1">
    <location>
        <begin position="80"/>
        <end position="187"/>
    </location>
</feature>
<reference evidence="2 3" key="1">
    <citation type="submission" date="2016-09" db="EMBL/GenBank/DDBJ databases">
        <title>Aspergillus awamori IFM 58123T.</title>
        <authorList>
            <person name="Kusuya Y."/>
            <person name="Shimizu M."/>
            <person name="Takahashi H."/>
            <person name="Yaguchi T."/>
        </authorList>
    </citation>
    <scope>NUCLEOTIDE SEQUENCE [LARGE SCALE GENOMIC DNA]</scope>
    <source>
        <strain evidence="2 3">IFM 58123</strain>
    </source>
</reference>